<name>A0A8E1WDC6_9HYPH</name>
<evidence type="ECO:0000313" key="3">
    <source>
        <dbReference type="Proteomes" id="UP000532373"/>
    </source>
</evidence>
<evidence type="ECO:0000313" key="2">
    <source>
        <dbReference type="EMBL" id="MBB6466680.1"/>
    </source>
</evidence>
<reference evidence="2 3" key="1">
    <citation type="submission" date="2020-08" db="EMBL/GenBank/DDBJ databases">
        <title>Genomic Encyclopedia of Type Strains, Phase IV (KMG-IV): sequencing the most valuable type-strain genomes for metagenomic binning, comparative biology and taxonomic classification.</title>
        <authorList>
            <person name="Goeker M."/>
        </authorList>
    </citation>
    <scope>NUCLEOTIDE SEQUENCE [LARGE SCALE GENOMIC DNA]</scope>
    <source>
        <strain evidence="2 3">DSM 17454</strain>
    </source>
</reference>
<comment type="caution">
    <text evidence="2">The sequence shown here is derived from an EMBL/GenBank/DDBJ whole genome shotgun (WGS) entry which is preliminary data.</text>
</comment>
<dbReference type="AlphaFoldDB" id="A0A8E1WDC6"/>
<feature type="region of interest" description="Disordered" evidence="1">
    <location>
        <begin position="9"/>
        <end position="43"/>
    </location>
</feature>
<proteinExistence type="predicted"/>
<gene>
    <name evidence="2" type="ORF">HNQ96_002545</name>
</gene>
<sequence length="66" mass="7411">MIERWFGVDAVKMSSTPPPPNRDTPELHPAAMPATSRTAPPRARERLFAFKILKRIALTRALPDTN</sequence>
<accession>A0A8E1WDC6</accession>
<dbReference type="EMBL" id="JACHGI010000003">
    <property type="protein sequence ID" value="MBB6466680.1"/>
    <property type="molecule type" value="Genomic_DNA"/>
</dbReference>
<evidence type="ECO:0000256" key="1">
    <source>
        <dbReference type="SAM" id="MobiDB-lite"/>
    </source>
</evidence>
<dbReference type="RefSeq" id="WP_246470691.1">
    <property type="nucleotide sequence ID" value="NZ_JACHGI010000003.1"/>
</dbReference>
<dbReference type="Proteomes" id="UP000532373">
    <property type="component" value="Unassembled WGS sequence"/>
</dbReference>
<organism evidence="2 3">
    <name type="scientific">Aminobacter carboxidus</name>
    <dbReference type="NCBI Taxonomy" id="376165"/>
    <lineage>
        <taxon>Bacteria</taxon>
        <taxon>Pseudomonadati</taxon>
        <taxon>Pseudomonadota</taxon>
        <taxon>Alphaproteobacteria</taxon>
        <taxon>Hyphomicrobiales</taxon>
        <taxon>Phyllobacteriaceae</taxon>
        <taxon>Aminobacter</taxon>
    </lineage>
</organism>
<protein>
    <submittedName>
        <fullName evidence="2">Uncharacterized protein</fullName>
    </submittedName>
</protein>